<feature type="compositionally biased region" description="Acidic residues" evidence="1">
    <location>
        <begin position="250"/>
        <end position="261"/>
    </location>
</feature>
<evidence type="ECO:0000256" key="1">
    <source>
        <dbReference type="SAM" id="MobiDB-lite"/>
    </source>
</evidence>
<protein>
    <submittedName>
        <fullName evidence="3">Uncharacterized protein</fullName>
    </submittedName>
</protein>
<dbReference type="Proteomes" id="UP000887577">
    <property type="component" value="Unplaced"/>
</dbReference>
<name>A0A914YIG1_9BILA</name>
<accession>A0A914YIG1</accession>
<dbReference type="WBParaSite" id="PSU_v2.g1929.t1">
    <property type="protein sequence ID" value="PSU_v2.g1929.t1"/>
    <property type="gene ID" value="PSU_v2.g1929"/>
</dbReference>
<proteinExistence type="predicted"/>
<evidence type="ECO:0000313" key="3">
    <source>
        <dbReference type="WBParaSite" id="PSU_v2.g1929.t1"/>
    </source>
</evidence>
<reference evidence="3" key="1">
    <citation type="submission" date="2022-11" db="UniProtKB">
        <authorList>
            <consortium name="WormBaseParasite"/>
        </authorList>
    </citation>
    <scope>IDENTIFICATION</scope>
</reference>
<evidence type="ECO:0000313" key="2">
    <source>
        <dbReference type="Proteomes" id="UP000887577"/>
    </source>
</evidence>
<keyword evidence="2" id="KW-1185">Reference proteome</keyword>
<organism evidence="2 3">
    <name type="scientific">Panagrolaimus superbus</name>
    <dbReference type="NCBI Taxonomy" id="310955"/>
    <lineage>
        <taxon>Eukaryota</taxon>
        <taxon>Metazoa</taxon>
        <taxon>Ecdysozoa</taxon>
        <taxon>Nematoda</taxon>
        <taxon>Chromadorea</taxon>
        <taxon>Rhabditida</taxon>
        <taxon>Tylenchina</taxon>
        <taxon>Panagrolaimomorpha</taxon>
        <taxon>Panagrolaimoidea</taxon>
        <taxon>Panagrolaimidae</taxon>
        <taxon>Panagrolaimus</taxon>
    </lineage>
</organism>
<sequence length="268" mass="30609">MSPATLKSTLKLSPSSAAAKRVFDRALNKRKKKVKFCKIIHKKNITPLDSKIKRRSFGEYFDGGDPALSFTELTDHSIQSFGNKQTSAERINSPVIEVVLKRQRRRSNLFLKMSGSNSSIKTFFSPRPIKRSVPSMPDNEDAEVLFVNEVINTQKTSSSDHSSSQEPVVISLSDSTLEESVIIDPIVTRPTPKLWIDAFIPKKKSDIIHGPPMDIFIEWLKCWKKRLILLAKLENEPPKKKRKSRKHEEDSDYEPEKETDELCSTIWL</sequence>
<feature type="region of interest" description="Disordered" evidence="1">
    <location>
        <begin position="237"/>
        <end position="268"/>
    </location>
</feature>
<dbReference type="AlphaFoldDB" id="A0A914YIG1"/>